<sequence>MRLQRSGLGLAAVAAVCGVAGGIASWAVLGADGSDGAGAPVQQQRENHVEPAVVTARTADVSSVLTMEGQVVKESGHYTARAVVAPAHLYRFIETPPTAKVKIVDGPEPFTCTDVTVGADPADPAGEVLLTCAVPADVKVFAGLPLKVAVRTGHAADAVTVPVSALSGTTGTAHVTVVGADGRPERREVTVGVVNGVAAQVTKGLAVGEKVQDPVADALTGQGDIG</sequence>
<evidence type="ECO:0000313" key="3">
    <source>
        <dbReference type="Proteomes" id="UP000584670"/>
    </source>
</evidence>
<comment type="caution">
    <text evidence="2">The sequence shown here is derived from an EMBL/GenBank/DDBJ whole genome shotgun (WGS) entry which is preliminary data.</text>
</comment>
<dbReference type="RefSeq" id="WP_186285985.1">
    <property type="nucleotide sequence ID" value="NZ_JACMSF010000045.1"/>
</dbReference>
<name>A0A7X1JAG5_9ACTN</name>
<dbReference type="Gene3D" id="2.40.420.20">
    <property type="match status" value="1"/>
</dbReference>
<evidence type="ECO:0000259" key="1">
    <source>
        <dbReference type="Pfam" id="PF25967"/>
    </source>
</evidence>
<proteinExistence type="predicted"/>
<dbReference type="PANTHER" id="PTHR30469">
    <property type="entry name" value="MULTIDRUG RESISTANCE PROTEIN MDTA"/>
    <property type="match status" value="1"/>
</dbReference>
<dbReference type="Pfam" id="PF25967">
    <property type="entry name" value="RND-MFP_C"/>
    <property type="match status" value="1"/>
</dbReference>
<dbReference type="GO" id="GO:0015562">
    <property type="term" value="F:efflux transmembrane transporter activity"/>
    <property type="evidence" value="ECO:0007669"/>
    <property type="project" value="TreeGrafter"/>
</dbReference>
<keyword evidence="3" id="KW-1185">Reference proteome</keyword>
<reference evidence="2 3" key="1">
    <citation type="submission" date="2020-08" db="EMBL/GenBank/DDBJ databases">
        <title>Streptomyces sp. PSKA01 genome sequencing and assembly.</title>
        <authorList>
            <person name="Mandal S."/>
            <person name="Maiti P.K."/>
            <person name="Das P."/>
        </authorList>
    </citation>
    <scope>NUCLEOTIDE SEQUENCE [LARGE SCALE GENOMIC DNA]</scope>
    <source>
        <strain evidence="2 3">PSKA01</strain>
    </source>
</reference>
<gene>
    <name evidence="2" type="ORF">H4N64_32280</name>
</gene>
<protein>
    <recommendedName>
        <fullName evidence="1">Multidrug resistance protein MdtA-like C-terminal permuted SH3 domain-containing protein</fullName>
    </recommendedName>
</protein>
<organism evidence="2 3">
    <name type="scientific">Streptomyces cupreus</name>
    <dbReference type="NCBI Taxonomy" id="2759956"/>
    <lineage>
        <taxon>Bacteria</taxon>
        <taxon>Bacillati</taxon>
        <taxon>Actinomycetota</taxon>
        <taxon>Actinomycetes</taxon>
        <taxon>Kitasatosporales</taxon>
        <taxon>Streptomycetaceae</taxon>
        <taxon>Streptomyces</taxon>
    </lineage>
</organism>
<accession>A0A7X1JAG5</accession>
<dbReference type="InterPro" id="IPR058627">
    <property type="entry name" value="MdtA-like_C"/>
</dbReference>
<feature type="domain" description="Multidrug resistance protein MdtA-like C-terminal permuted SH3" evidence="1">
    <location>
        <begin position="157"/>
        <end position="211"/>
    </location>
</feature>
<dbReference type="AlphaFoldDB" id="A0A7X1JAG5"/>
<dbReference type="Proteomes" id="UP000584670">
    <property type="component" value="Unassembled WGS sequence"/>
</dbReference>
<evidence type="ECO:0000313" key="2">
    <source>
        <dbReference type="EMBL" id="MBC2906152.1"/>
    </source>
</evidence>
<dbReference type="EMBL" id="JACMSF010000045">
    <property type="protein sequence ID" value="MBC2906152.1"/>
    <property type="molecule type" value="Genomic_DNA"/>
</dbReference>
<dbReference type="GO" id="GO:1990281">
    <property type="term" value="C:efflux pump complex"/>
    <property type="evidence" value="ECO:0007669"/>
    <property type="project" value="TreeGrafter"/>
</dbReference>